<evidence type="ECO:0000259" key="1">
    <source>
        <dbReference type="Pfam" id="PF14626"/>
    </source>
</evidence>
<gene>
    <name evidence="2" type="ORF">MSPICULIGERA_LOCUS3964</name>
</gene>
<dbReference type="AlphaFoldDB" id="A0AA36CBF1"/>
<name>A0AA36CBF1_9BILA</name>
<dbReference type="Proteomes" id="UP001177023">
    <property type="component" value="Unassembled WGS sequence"/>
</dbReference>
<accession>A0AA36CBF1</accession>
<evidence type="ECO:0000313" key="2">
    <source>
        <dbReference type="EMBL" id="CAJ0565320.1"/>
    </source>
</evidence>
<keyword evidence="3" id="KW-1185">Reference proteome</keyword>
<organism evidence="2 3">
    <name type="scientific">Mesorhabditis spiculigera</name>
    <dbReference type="NCBI Taxonomy" id="96644"/>
    <lineage>
        <taxon>Eukaryota</taxon>
        <taxon>Metazoa</taxon>
        <taxon>Ecdysozoa</taxon>
        <taxon>Nematoda</taxon>
        <taxon>Chromadorea</taxon>
        <taxon>Rhabditida</taxon>
        <taxon>Rhabditina</taxon>
        <taxon>Rhabditomorpha</taxon>
        <taxon>Rhabditoidea</taxon>
        <taxon>Rhabditidae</taxon>
        <taxon>Mesorhabditinae</taxon>
        <taxon>Mesorhabditis</taxon>
    </lineage>
</organism>
<dbReference type="EMBL" id="CATQJA010001022">
    <property type="protein sequence ID" value="CAJ0565320.1"/>
    <property type="molecule type" value="Genomic_DNA"/>
</dbReference>
<protein>
    <recommendedName>
        <fullName evidence="1">Zc3h12a-like Ribonuclease NYN domain-containing protein</fullName>
    </recommendedName>
</protein>
<feature type="non-terminal residue" evidence="2">
    <location>
        <position position="1"/>
    </location>
</feature>
<dbReference type="InterPro" id="IPR028079">
    <property type="entry name" value="RNase_Zc3h12a_2"/>
</dbReference>
<proteinExistence type="predicted"/>
<dbReference type="Pfam" id="PF14626">
    <property type="entry name" value="RNase_Zc3h12a_2"/>
    <property type="match status" value="1"/>
</dbReference>
<comment type="caution">
    <text evidence="2">The sequence shown here is derived from an EMBL/GenBank/DDBJ whole genome shotgun (WGS) entry which is preliminary data.</text>
</comment>
<sequence>MEPKRAQQRCAQLFHGTRWYQSLSMQEEEARVSYETDRAIKMARWALNDEVPLVPQRPRPSCFQDLTQGGPGLAVSEKFVETVRRHEAWPFEETLFNALRHYQSTRNIEEYEASRQIIDLLSGGDVDKAKYPVEAAIFENRLYMRPILNAVYYYLLTGHKVVVLFPLMYHPDNWAEGEKKVDNIVVFEHLCQAGIVEFVGIRGDHRRDIWVPKLALKVEENNAQLISYYPLLEECRGGVFDQAFENQPILTTIPPIYRQTNPILVFPGRIPIYYHDYTIEIDANKPTELTEYGDDVHVTRKNDNNYVWIEPKLVKYMADTDGMVDFFAQQLTFNEQYRLVRFLETLLSWDSPQLRRAYLAFRYIAEHIRKIFFARC</sequence>
<reference evidence="2" key="1">
    <citation type="submission" date="2023-06" db="EMBL/GenBank/DDBJ databases">
        <authorList>
            <person name="Delattre M."/>
        </authorList>
    </citation>
    <scope>NUCLEOTIDE SEQUENCE</scope>
    <source>
        <strain evidence="2">AF72</strain>
    </source>
</reference>
<evidence type="ECO:0000313" key="3">
    <source>
        <dbReference type="Proteomes" id="UP001177023"/>
    </source>
</evidence>
<feature type="domain" description="Zc3h12a-like Ribonuclease NYN" evidence="1">
    <location>
        <begin position="142"/>
        <end position="227"/>
    </location>
</feature>